<organism evidence="12 13">
    <name type="scientific">Coemansia asiatica</name>
    <dbReference type="NCBI Taxonomy" id="1052880"/>
    <lineage>
        <taxon>Eukaryota</taxon>
        <taxon>Fungi</taxon>
        <taxon>Fungi incertae sedis</taxon>
        <taxon>Zoopagomycota</taxon>
        <taxon>Kickxellomycotina</taxon>
        <taxon>Kickxellomycetes</taxon>
        <taxon>Kickxellales</taxon>
        <taxon>Kickxellaceae</taxon>
        <taxon>Coemansia</taxon>
    </lineage>
</organism>
<keyword evidence="9 11" id="KW-0482">Metalloprotease</keyword>
<evidence type="ECO:0000313" key="12">
    <source>
        <dbReference type="EMBL" id="KAJ1642867.1"/>
    </source>
</evidence>
<proteinExistence type="inferred from homology"/>
<evidence type="ECO:0000256" key="6">
    <source>
        <dbReference type="ARBA" id="ARBA00022723"/>
    </source>
</evidence>
<keyword evidence="10 11" id="KW-0865">Zymogen</keyword>
<evidence type="ECO:0000256" key="10">
    <source>
        <dbReference type="ARBA" id="ARBA00023145"/>
    </source>
</evidence>
<dbReference type="AlphaFoldDB" id="A0A9W7XEM7"/>
<evidence type="ECO:0000256" key="1">
    <source>
        <dbReference type="ARBA" id="ARBA00001947"/>
    </source>
</evidence>
<evidence type="ECO:0000256" key="11">
    <source>
        <dbReference type="RuleBase" id="RU364017"/>
    </source>
</evidence>
<protein>
    <recommendedName>
        <fullName evidence="11">Extracellular metalloproteinase</fullName>
        <ecNumber evidence="11">3.4.24.-</ecNumber>
    </recommendedName>
    <alternativeName>
        <fullName evidence="11">Fungalysin</fullName>
    </alternativeName>
</protein>
<dbReference type="InterPro" id="IPR027268">
    <property type="entry name" value="Peptidase_M4/M1_CTD_sf"/>
</dbReference>
<dbReference type="GO" id="GO:0006508">
    <property type="term" value="P:proteolysis"/>
    <property type="evidence" value="ECO:0007669"/>
    <property type="project" value="UniProtKB-KW"/>
</dbReference>
<keyword evidence="4 11" id="KW-0964">Secreted</keyword>
<keyword evidence="8 11" id="KW-0862">Zinc</keyword>
<dbReference type="InterPro" id="IPR050371">
    <property type="entry name" value="Fungal_virulence_M36"/>
</dbReference>
<evidence type="ECO:0000256" key="5">
    <source>
        <dbReference type="ARBA" id="ARBA00022670"/>
    </source>
</evidence>
<evidence type="ECO:0000313" key="13">
    <source>
        <dbReference type="Proteomes" id="UP001145021"/>
    </source>
</evidence>
<dbReference type="GO" id="GO:0008270">
    <property type="term" value="F:zinc ion binding"/>
    <property type="evidence" value="ECO:0007669"/>
    <property type="project" value="InterPro"/>
</dbReference>
<keyword evidence="7 11" id="KW-0378">Hydrolase</keyword>
<evidence type="ECO:0000256" key="7">
    <source>
        <dbReference type="ARBA" id="ARBA00022801"/>
    </source>
</evidence>
<evidence type="ECO:0000256" key="9">
    <source>
        <dbReference type="ARBA" id="ARBA00023049"/>
    </source>
</evidence>
<comment type="subcellular location">
    <subcellularLocation>
        <location evidence="2 11">Secreted</location>
    </subcellularLocation>
</comment>
<keyword evidence="13" id="KW-1185">Reference proteome</keyword>
<dbReference type="EMBL" id="JANBOH010000327">
    <property type="protein sequence ID" value="KAJ1642867.1"/>
    <property type="molecule type" value="Genomic_DNA"/>
</dbReference>
<evidence type="ECO:0000256" key="2">
    <source>
        <dbReference type="ARBA" id="ARBA00004613"/>
    </source>
</evidence>
<evidence type="ECO:0000256" key="3">
    <source>
        <dbReference type="ARBA" id="ARBA00006006"/>
    </source>
</evidence>
<dbReference type="InterPro" id="IPR001842">
    <property type="entry name" value="Peptidase_M36"/>
</dbReference>
<reference evidence="12" key="1">
    <citation type="submission" date="2022-07" db="EMBL/GenBank/DDBJ databases">
        <title>Phylogenomic reconstructions and comparative analyses of Kickxellomycotina fungi.</title>
        <authorList>
            <person name="Reynolds N.K."/>
            <person name="Stajich J.E."/>
            <person name="Barry K."/>
            <person name="Grigoriev I.V."/>
            <person name="Crous P."/>
            <person name="Smith M.E."/>
        </authorList>
    </citation>
    <scope>NUCLEOTIDE SEQUENCE</scope>
    <source>
        <strain evidence="12">NBRC 105413</strain>
    </source>
</reference>
<dbReference type="SUPFAM" id="SSF55486">
    <property type="entry name" value="Metalloproteases ('zincins'), catalytic domain"/>
    <property type="match status" value="1"/>
</dbReference>
<accession>A0A9W7XEM7</accession>
<dbReference type="EC" id="3.4.24.-" evidence="11"/>
<dbReference type="GO" id="GO:0004222">
    <property type="term" value="F:metalloendopeptidase activity"/>
    <property type="evidence" value="ECO:0007669"/>
    <property type="project" value="InterPro"/>
</dbReference>
<comment type="cofactor">
    <cofactor evidence="1 11">
        <name>Zn(2+)</name>
        <dbReference type="ChEBI" id="CHEBI:29105"/>
    </cofactor>
</comment>
<dbReference type="Proteomes" id="UP001145021">
    <property type="component" value="Unassembled WGS sequence"/>
</dbReference>
<gene>
    <name evidence="12" type="ORF">LPJ64_005323</name>
</gene>
<keyword evidence="5 11" id="KW-0645">Protease</keyword>
<sequence length="52" mass="5655">MKLQPCNPDFVQARDAILQAEDNITGAKNKCSLWRAFAKRGLGEGALSGSNY</sequence>
<dbReference type="PANTHER" id="PTHR33478:SF1">
    <property type="entry name" value="EXTRACELLULAR METALLOPROTEINASE MEP"/>
    <property type="match status" value="1"/>
</dbReference>
<name>A0A9W7XEM7_9FUNG</name>
<comment type="similarity">
    <text evidence="3 11">Belongs to the peptidase M36 family.</text>
</comment>
<dbReference type="PANTHER" id="PTHR33478">
    <property type="entry name" value="EXTRACELLULAR METALLOPROTEINASE MEP"/>
    <property type="match status" value="1"/>
</dbReference>
<dbReference type="Pfam" id="PF02128">
    <property type="entry name" value="Peptidase_M36"/>
    <property type="match status" value="1"/>
</dbReference>
<evidence type="ECO:0000256" key="4">
    <source>
        <dbReference type="ARBA" id="ARBA00022525"/>
    </source>
</evidence>
<dbReference type="GO" id="GO:0005615">
    <property type="term" value="C:extracellular space"/>
    <property type="evidence" value="ECO:0007669"/>
    <property type="project" value="InterPro"/>
</dbReference>
<evidence type="ECO:0000256" key="8">
    <source>
        <dbReference type="ARBA" id="ARBA00022833"/>
    </source>
</evidence>
<comment type="caution">
    <text evidence="12">The sequence shown here is derived from an EMBL/GenBank/DDBJ whole genome shotgun (WGS) entry which is preliminary data.</text>
</comment>
<keyword evidence="6 11" id="KW-0479">Metal-binding</keyword>
<dbReference type="Gene3D" id="1.10.390.10">
    <property type="entry name" value="Neutral Protease Domain 2"/>
    <property type="match status" value="1"/>
</dbReference>